<name>A0A7S2N2S3_9EUKA</name>
<gene>
    <name evidence="2" type="ORF">CBRE1094_LOCUS33262</name>
</gene>
<dbReference type="EMBL" id="HBGU01061189">
    <property type="protein sequence ID" value="CAD9516525.1"/>
    <property type="molecule type" value="Transcribed_RNA"/>
</dbReference>
<evidence type="ECO:0000313" key="2">
    <source>
        <dbReference type="EMBL" id="CAD9516525.1"/>
    </source>
</evidence>
<dbReference type="GO" id="GO:0016757">
    <property type="term" value="F:glycosyltransferase activity"/>
    <property type="evidence" value="ECO:0007669"/>
    <property type="project" value="InterPro"/>
</dbReference>
<feature type="domain" description="Glycosyltransferase 61 catalytic" evidence="1">
    <location>
        <begin position="150"/>
        <end position="325"/>
    </location>
</feature>
<dbReference type="InterPro" id="IPR049625">
    <property type="entry name" value="Glyco_transf_61_cat"/>
</dbReference>
<organism evidence="2">
    <name type="scientific">Haptolina brevifila</name>
    <dbReference type="NCBI Taxonomy" id="156173"/>
    <lineage>
        <taxon>Eukaryota</taxon>
        <taxon>Haptista</taxon>
        <taxon>Haptophyta</taxon>
        <taxon>Prymnesiophyceae</taxon>
        <taxon>Prymnesiales</taxon>
        <taxon>Prymnesiaceae</taxon>
        <taxon>Haptolina</taxon>
    </lineage>
</organism>
<dbReference type="AlphaFoldDB" id="A0A7S2N2S3"/>
<proteinExistence type="predicted"/>
<dbReference type="Pfam" id="PF04577">
    <property type="entry name" value="Glyco_transf_61"/>
    <property type="match status" value="1"/>
</dbReference>
<protein>
    <recommendedName>
        <fullName evidence="1">Glycosyltransferase 61 catalytic domain-containing protein</fullName>
    </recommendedName>
</protein>
<sequence>MKTTRKCQAALSCSDHAFDETTSIRIMPISYAQSDHHGVRVKLSSYGHLWTTISTFYFCVVQPWLAQLSSLPTGAQHTALQHIILPRQLARFVDGHVTDKCMAYDELQTIFSGPAARLIVHRANWVPVCHGKGGRRSRESLGCCATNGPAVVPPAAAIAFTLLNASASVEELASRLQGLESQQLGPLTSLGNVSAGGVAVVKLAELNVNEPRGQTTGLSKTAADTVRRIAWENVGAQEESSNLVLWASSERASNRRKVHKEMDVVSRVREHLRHAWPALELMHARLTELNLAQEIRLMRRAAVFISLFGSALHNCRFMRPGAIVIEIRGAMKNDYSDFSLYANVCAELMGVRWAGLTTEGHVPSFKRDRGTGKPIWGKPARPQDRYIARINAAALISKLELALRSNFTALIHEYASNITWKDQIVMRNWAEAKLALPQYRSRRFLTH</sequence>
<reference evidence="2" key="1">
    <citation type="submission" date="2021-01" db="EMBL/GenBank/DDBJ databases">
        <authorList>
            <person name="Corre E."/>
            <person name="Pelletier E."/>
            <person name="Niang G."/>
            <person name="Scheremetjew M."/>
            <person name="Finn R."/>
            <person name="Kale V."/>
            <person name="Holt S."/>
            <person name="Cochrane G."/>
            <person name="Meng A."/>
            <person name="Brown T."/>
            <person name="Cohen L."/>
        </authorList>
    </citation>
    <scope>NUCLEOTIDE SEQUENCE</scope>
    <source>
        <strain evidence="2">UTEX LB 985</strain>
    </source>
</reference>
<evidence type="ECO:0000259" key="1">
    <source>
        <dbReference type="Pfam" id="PF04577"/>
    </source>
</evidence>
<accession>A0A7S2N2S3</accession>